<gene>
    <name evidence="1" type="ORF">TR120450</name>
</gene>
<dbReference type="EMBL" id="GEEE01003041">
    <property type="protein sequence ID" value="JAP60184.1"/>
    <property type="molecule type" value="Transcribed_RNA"/>
</dbReference>
<name>A0A0V0J382_SCHSO</name>
<proteinExistence type="predicted"/>
<dbReference type="AlphaFoldDB" id="A0A0V0J382"/>
<accession>A0A0V0J382</accession>
<sequence>MVVSVTCIAISSKSISSSDGLVGILSYIFFGRIRWQVEHASVPSHAPKPSMSTSLSKTASKRVSPTLALIVFFPPLKGHTKVSLTLDGQRKCAAYNSGEEEDDLKTEHVNNGTLGCRILLIGL</sequence>
<reference evidence="1" key="1">
    <citation type="submission" date="2016-01" db="EMBL/GenBank/DDBJ databases">
        <title>Reference transcriptome for the parasite Schistocephalus solidus: insights into the molecular evolution of parasitism.</title>
        <authorList>
            <person name="Hebert F.O."/>
            <person name="Grambauer S."/>
            <person name="Barber I."/>
            <person name="Landry C.R."/>
            <person name="Aubin-Horth N."/>
        </authorList>
    </citation>
    <scope>NUCLEOTIDE SEQUENCE</scope>
</reference>
<organism evidence="1">
    <name type="scientific">Schistocephalus solidus</name>
    <name type="common">Tapeworm</name>
    <dbReference type="NCBI Taxonomy" id="70667"/>
    <lineage>
        <taxon>Eukaryota</taxon>
        <taxon>Metazoa</taxon>
        <taxon>Spiralia</taxon>
        <taxon>Lophotrochozoa</taxon>
        <taxon>Platyhelminthes</taxon>
        <taxon>Cestoda</taxon>
        <taxon>Eucestoda</taxon>
        <taxon>Diphyllobothriidea</taxon>
        <taxon>Diphyllobothriidae</taxon>
        <taxon>Schistocephalus</taxon>
    </lineage>
</organism>
<evidence type="ECO:0000313" key="1">
    <source>
        <dbReference type="EMBL" id="JAP60184.1"/>
    </source>
</evidence>
<protein>
    <submittedName>
        <fullName evidence="1">Uncharacterized protein</fullName>
    </submittedName>
</protein>